<evidence type="ECO:0000313" key="1">
    <source>
        <dbReference type="EMBL" id="MBA2133937.1"/>
    </source>
</evidence>
<accession>A0A8J6LT41</accession>
<reference evidence="1" key="1">
    <citation type="submission" date="2020-06" db="EMBL/GenBank/DDBJ databases">
        <title>Novel chitinolytic bacterium.</title>
        <authorList>
            <person name="Ungkulpasvich U."/>
            <person name="Kosugi A."/>
            <person name="Uke A."/>
        </authorList>
    </citation>
    <scope>NUCLEOTIDE SEQUENCE</scope>
    <source>
        <strain evidence="1">UUS1-1</strain>
    </source>
</reference>
<dbReference type="EMBL" id="JAAKDE010000027">
    <property type="protein sequence ID" value="MBA2133937.1"/>
    <property type="molecule type" value="Genomic_DNA"/>
</dbReference>
<organism evidence="1 2">
    <name type="scientific">Capillibacterium thermochitinicola</name>
    <dbReference type="NCBI Taxonomy" id="2699427"/>
    <lineage>
        <taxon>Bacteria</taxon>
        <taxon>Bacillati</taxon>
        <taxon>Bacillota</taxon>
        <taxon>Capillibacterium</taxon>
    </lineage>
</organism>
<name>A0A8J6LT41_9FIRM</name>
<sequence>MTGSVGGEFFFPHPVSKRAMTYFLFIHNFAVVTANGMITQASHSFFKSPKTSAPFGEINKKIPDL</sequence>
<dbReference type="Proteomes" id="UP000657177">
    <property type="component" value="Unassembled WGS sequence"/>
</dbReference>
<dbReference type="AlphaFoldDB" id="A0A8J6LT41"/>
<comment type="caution">
    <text evidence="1">The sequence shown here is derived from an EMBL/GenBank/DDBJ whole genome shotgun (WGS) entry which is preliminary data.</text>
</comment>
<protein>
    <submittedName>
        <fullName evidence="1">Uncharacterized protein</fullName>
    </submittedName>
</protein>
<gene>
    <name evidence="1" type="ORF">G5B42_10380</name>
</gene>
<evidence type="ECO:0000313" key="2">
    <source>
        <dbReference type="Proteomes" id="UP000657177"/>
    </source>
</evidence>
<keyword evidence="2" id="KW-1185">Reference proteome</keyword>
<proteinExistence type="predicted"/>